<evidence type="ECO:0000256" key="6">
    <source>
        <dbReference type="ARBA" id="ARBA00048178"/>
    </source>
</evidence>
<dbReference type="Gene3D" id="3.40.50.300">
    <property type="entry name" value="P-loop containing nucleotide triphosphate hydrolases"/>
    <property type="match status" value="1"/>
</dbReference>
<evidence type="ECO:0000256" key="3">
    <source>
        <dbReference type="ARBA" id="ARBA00022741"/>
    </source>
</evidence>
<sequence>MSTHQAGQPTHATPSHLVDRLTPFPWDSEAAFAYETAVEDLNALAGACTAGFAAATSRGDHALADSLAERRRACHRRRAALQPTDEEAVARTRAEASAAADAVRNRAAGPVATRRAATVPAQPSPDGQLSEVHNSKIFQEEIVPDLLDGPEHRAAPVAVVLLGQQGASKTRMAKEIVPGLAAGGGHADIDADYYKPYHPAYDGLINSDDRILALRTGRDGQRWMRLALGHAREQRVNILVHETAQSPAYFEDLLQGFRRDGYRVEVLVLGVPEAMSRQGILKRYHEQVRDRGHGRLTVTTKASRSYEGILEAADLIDRGHLADTVAVVRRGGSLQYRNSLTEDATAWTDEPRLRAAIDEERLRPWTPEETADFLRVHARLTAELDPKWQPELDHISHLADPLKA</sequence>
<evidence type="ECO:0000313" key="10">
    <source>
        <dbReference type="Proteomes" id="UP000243342"/>
    </source>
</evidence>
<feature type="compositionally biased region" description="Low complexity" evidence="7">
    <location>
        <begin position="98"/>
        <end position="108"/>
    </location>
</feature>
<feature type="domain" description="Zeta toxin" evidence="8">
    <location>
        <begin position="152"/>
        <end position="339"/>
    </location>
</feature>
<dbReference type="OrthoDB" id="4516745at2"/>
<reference evidence="9 10" key="1">
    <citation type="submission" date="2016-10" db="EMBL/GenBank/DDBJ databases">
        <title>Genome sequence of Streptomyces gilvigriseus MUSC 26.</title>
        <authorList>
            <person name="Lee L.-H."/>
            <person name="Ser H.-L."/>
        </authorList>
    </citation>
    <scope>NUCLEOTIDE SEQUENCE [LARGE SCALE GENOMIC DNA]</scope>
    <source>
        <strain evidence="9 10">MUSC 26</strain>
    </source>
</reference>
<comment type="similarity">
    <text evidence="1">Belongs to the zeta toxin family.</text>
</comment>
<dbReference type="InterPro" id="IPR027417">
    <property type="entry name" value="P-loop_NTPase"/>
</dbReference>
<dbReference type="EC" id="2.7.1.176" evidence="2"/>
<proteinExistence type="inferred from homology"/>
<name>A0A1J7C395_9ACTN</name>
<accession>A0A1J7C395</accession>
<dbReference type="InterPro" id="IPR010488">
    <property type="entry name" value="Zeta_toxin_domain"/>
</dbReference>
<evidence type="ECO:0000256" key="2">
    <source>
        <dbReference type="ARBA" id="ARBA00011963"/>
    </source>
</evidence>
<dbReference type="AlphaFoldDB" id="A0A1J7C395"/>
<dbReference type="STRING" id="1428644.BIV57_18370"/>
<dbReference type="RefSeq" id="WP_071657996.1">
    <property type="nucleotide sequence ID" value="NZ_MLCF01000118.1"/>
</dbReference>
<dbReference type="GO" id="GO:0016301">
    <property type="term" value="F:kinase activity"/>
    <property type="evidence" value="ECO:0007669"/>
    <property type="project" value="InterPro"/>
</dbReference>
<dbReference type="Proteomes" id="UP000243342">
    <property type="component" value="Unassembled WGS sequence"/>
</dbReference>
<evidence type="ECO:0000256" key="1">
    <source>
        <dbReference type="ARBA" id="ARBA00009104"/>
    </source>
</evidence>
<evidence type="ECO:0000256" key="5">
    <source>
        <dbReference type="ARBA" id="ARBA00032897"/>
    </source>
</evidence>
<organism evidence="9 10">
    <name type="scientific">Mangrovactinospora gilvigrisea</name>
    <dbReference type="NCBI Taxonomy" id="1428644"/>
    <lineage>
        <taxon>Bacteria</taxon>
        <taxon>Bacillati</taxon>
        <taxon>Actinomycetota</taxon>
        <taxon>Actinomycetes</taxon>
        <taxon>Kitasatosporales</taxon>
        <taxon>Streptomycetaceae</taxon>
        <taxon>Mangrovactinospora</taxon>
    </lineage>
</organism>
<comment type="catalytic activity">
    <reaction evidence="6">
        <text>UDP-N-acetyl-alpha-D-glucosamine + ATP = UDP-N-acetyl-alpha-D-glucosamine 3'-phosphate + ADP + H(+)</text>
        <dbReference type="Rhea" id="RHEA:32671"/>
        <dbReference type="ChEBI" id="CHEBI:15378"/>
        <dbReference type="ChEBI" id="CHEBI:30616"/>
        <dbReference type="ChEBI" id="CHEBI:57705"/>
        <dbReference type="ChEBI" id="CHEBI:64353"/>
        <dbReference type="ChEBI" id="CHEBI:456216"/>
        <dbReference type="EC" id="2.7.1.176"/>
    </reaction>
</comment>
<evidence type="ECO:0000313" key="9">
    <source>
        <dbReference type="EMBL" id="OIV36024.1"/>
    </source>
</evidence>
<keyword evidence="4" id="KW-0067">ATP-binding</keyword>
<dbReference type="EMBL" id="MLCF01000118">
    <property type="protein sequence ID" value="OIV36024.1"/>
    <property type="molecule type" value="Genomic_DNA"/>
</dbReference>
<dbReference type="SUPFAM" id="SSF52540">
    <property type="entry name" value="P-loop containing nucleoside triphosphate hydrolases"/>
    <property type="match status" value="1"/>
</dbReference>
<gene>
    <name evidence="9" type="ORF">BIV57_18370</name>
</gene>
<evidence type="ECO:0000256" key="7">
    <source>
        <dbReference type="SAM" id="MobiDB-lite"/>
    </source>
</evidence>
<keyword evidence="3" id="KW-0547">Nucleotide-binding</keyword>
<evidence type="ECO:0000256" key="4">
    <source>
        <dbReference type="ARBA" id="ARBA00022840"/>
    </source>
</evidence>
<dbReference type="Pfam" id="PF06414">
    <property type="entry name" value="Zeta_toxin"/>
    <property type="match status" value="1"/>
</dbReference>
<keyword evidence="10" id="KW-1185">Reference proteome</keyword>
<comment type="caution">
    <text evidence="9">The sequence shown here is derived from an EMBL/GenBank/DDBJ whole genome shotgun (WGS) entry which is preliminary data.</text>
</comment>
<protein>
    <recommendedName>
        <fullName evidence="5">UDP-N-acetylglucosamine kinase</fullName>
        <ecNumber evidence="2">2.7.1.176</ecNumber>
    </recommendedName>
    <alternativeName>
        <fullName evidence="5">UDP-N-acetylglucosamine kinase</fullName>
    </alternativeName>
</protein>
<feature type="region of interest" description="Disordered" evidence="7">
    <location>
        <begin position="98"/>
        <end position="130"/>
    </location>
</feature>
<evidence type="ECO:0000259" key="8">
    <source>
        <dbReference type="Pfam" id="PF06414"/>
    </source>
</evidence>
<dbReference type="GO" id="GO:0005524">
    <property type="term" value="F:ATP binding"/>
    <property type="evidence" value="ECO:0007669"/>
    <property type="project" value="UniProtKB-KW"/>
</dbReference>